<dbReference type="SUPFAM" id="SSF54909">
    <property type="entry name" value="Dimeric alpha+beta barrel"/>
    <property type="match status" value="1"/>
</dbReference>
<name>A0A2K3DYN5_CHLRE</name>
<dbReference type="Gene3D" id="3.30.70.100">
    <property type="match status" value="1"/>
</dbReference>
<dbReference type="Proteomes" id="UP000006906">
    <property type="component" value="Chromosome 3"/>
</dbReference>
<dbReference type="ExpressionAtlas" id="A0A2K3DYN5">
    <property type="expression patterns" value="baseline"/>
</dbReference>
<dbReference type="Pfam" id="PF03992">
    <property type="entry name" value="ABM"/>
    <property type="match status" value="1"/>
</dbReference>
<dbReference type="PROSITE" id="PS51725">
    <property type="entry name" value="ABM"/>
    <property type="match status" value="1"/>
</dbReference>
<dbReference type="InterPro" id="IPR011008">
    <property type="entry name" value="Dimeric_a/b-barrel"/>
</dbReference>
<dbReference type="PaxDb" id="3055-EDP03317"/>
<evidence type="ECO:0000313" key="3">
    <source>
        <dbReference type="Proteomes" id="UP000006906"/>
    </source>
</evidence>
<reference evidence="2 3" key="1">
    <citation type="journal article" date="2007" name="Science">
        <title>The Chlamydomonas genome reveals the evolution of key animal and plant functions.</title>
        <authorList>
            <person name="Merchant S.S."/>
            <person name="Prochnik S.E."/>
            <person name="Vallon O."/>
            <person name="Harris E.H."/>
            <person name="Karpowicz S.J."/>
            <person name="Witman G.B."/>
            <person name="Terry A."/>
            <person name="Salamov A."/>
            <person name="Fritz-Laylin L.K."/>
            <person name="Marechal-Drouard L."/>
            <person name="Marshall W.F."/>
            <person name="Qu L.H."/>
            <person name="Nelson D.R."/>
            <person name="Sanderfoot A.A."/>
            <person name="Spalding M.H."/>
            <person name="Kapitonov V.V."/>
            <person name="Ren Q."/>
            <person name="Ferris P."/>
            <person name="Lindquist E."/>
            <person name="Shapiro H."/>
            <person name="Lucas S.M."/>
            <person name="Grimwood J."/>
            <person name="Schmutz J."/>
            <person name="Cardol P."/>
            <person name="Cerutti H."/>
            <person name="Chanfreau G."/>
            <person name="Chen C.L."/>
            <person name="Cognat V."/>
            <person name="Croft M.T."/>
            <person name="Dent R."/>
            <person name="Dutcher S."/>
            <person name="Fernandez E."/>
            <person name="Fukuzawa H."/>
            <person name="Gonzalez-Ballester D."/>
            <person name="Gonzalez-Halphen D."/>
            <person name="Hallmann A."/>
            <person name="Hanikenne M."/>
            <person name="Hippler M."/>
            <person name="Inwood W."/>
            <person name="Jabbari K."/>
            <person name="Kalanon M."/>
            <person name="Kuras R."/>
            <person name="Lefebvre P.A."/>
            <person name="Lemaire S.D."/>
            <person name="Lobanov A.V."/>
            <person name="Lohr M."/>
            <person name="Manuell A."/>
            <person name="Meier I."/>
            <person name="Mets L."/>
            <person name="Mittag M."/>
            <person name="Mittelmeier T."/>
            <person name="Moroney J.V."/>
            <person name="Moseley J."/>
            <person name="Napoli C."/>
            <person name="Nedelcu A.M."/>
            <person name="Niyogi K."/>
            <person name="Novoselov S.V."/>
            <person name="Paulsen I.T."/>
            <person name="Pazour G."/>
            <person name="Purton S."/>
            <person name="Ral J.P."/>
            <person name="Riano-Pachon D.M."/>
            <person name="Riekhof W."/>
            <person name="Rymarquis L."/>
            <person name="Schroda M."/>
            <person name="Stern D."/>
            <person name="Umen J."/>
            <person name="Willows R."/>
            <person name="Wilson N."/>
            <person name="Zimmer S.L."/>
            <person name="Allmer J."/>
            <person name="Balk J."/>
            <person name="Bisova K."/>
            <person name="Chen C.J."/>
            <person name="Elias M."/>
            <person name="Gendler K."/>
            <person name="Hauser C."/>
            <person name="Lamb M.R."/>
            <person name="Ledford H."/>
            <person name="Long J.C."/>
            <person name="Minagawa J."/>
            <person name="Page M.D."/>
            <person name="Pan J."/>
            <person name="Pootakham W."/>
            <person name="Roje S."/>
            <person name="Rose A."/>
            <person name="Stahlberg E."/>
            <person name="Terauchi A.M."/>
            <person name="Yang P."/>
            <person name="Ball S."/>
            <person name="Bowler C."/>
            <person name="Dieckmann C.L."/>
            <person name="Gladyshev V.N."/>
            <person name="Green P."/>
            <person name="Jorgensen R."/>
            <person name="Mayfield S."/>
            <person name="Mueller-Roeber B."/>
            <person name="Rajamani S."/>
            <person name="Sayre R.T."/>
            <person name="Brokstein P."/>
            <person name="Dubchak I."/>
            <person name="Goodstein D."/>
            <person name="Hornick L."/>
            <person name="Huang Y.W."/>
            <person name="Jhaveri J."/>
            <person name="Luo Y."/>
            <person name="Martinez D."/>
            <person name="Ngau W.C."/>
            <person name="Otillar B."/>
            <person name="Poliakov A."/>
            <person name="Porter A."/>
            <person name="Szajkowski L."/>
            <person name="Werner G."/>
            <person name="Zhou K."/>
            <person name="Grigoriev I.V."/>
            <person name="Rokhsar D.S."/>
            <person name="Grossman A.R."/>
        </authorList>
    </citation>
    <scope>NUCLEOTIDE SEQUENCE [LARGE SCALE GENOMIC DNA]</scope>
    <source>
        <strain evidence="3">CC-503</strain>
    </source>
</reference>
<gene>
    <name evidence="2" type="ORF">CHLRE_03g196550v5</name>
</gene>
<dbReference type="Gramene" id="PNW85652">
    <property type="protein sequence ID" value="PNW85652"/>
    <property type="gene ID" value="CHLRE_03g196550v5"/>
</dbReference>
<dbReference type="InterPro" id="IPR007138">
    <property type="entry name" value="ABM_dom"/>
</dbReference>
<dbReference type="PANTHER" id="PTHR40624">
    <property type="entry name" value="BIOSYNTHESIS MONOOXYGENASE, PUTATIVE (AFU_ORTHOLOGUE AFUA_1G12025)-RELATED"/>
    <property type="match status" value="1"/>
</dbReference>
<dbReference type="RefSeq" id="XP_042926386.1">
    <property type="nucleotide sequence ID" value="XM_043061257.1"/>
</dbReference>
<evidence type="ECO:0000259" key="1">
    <source>
        <dbReference type="PROSITE" id="PS51725"/>
    </source>
</evidence>
<feature type="domain" description="ABM" evidence="1">
    <location>
        <begin position="9"/>
        <end position="102"/>
    </location>
</feature>
<evidence type="ECO:0000313" key="2">
    <source>
        <dbReference type="EMBL" id="PNW85652.1"/>
    </source>
</evidence>
<accession>A0A2K3DYN5</accession>
<dbReference type="EMBL" id="CM008964">
    <property type="protein sequence ID" value="PNW85652.1"/>
    <property type="molecule type" value="Genomic_DNA"/>
</dbReference>
<dbReference type="OrthoDB" id="10011777at2759"/>
<dbReference type="KEGG" id="cre:CHLRE_03g196550v5"/>
<dbReference type="OMA" id="YLEDTHW"/>
<dbReference type="PANTHER" id="PTHR40624:SF1">
    <property type="entry name" value="BIOSYNTHESIS MONOOXYGENASE, PUTATIVE (AFU_ORTHOLOGUE AFUA_1G12025)-RELATED"/>
    <property type="match status" value="1"/>
</dbReference>
<keyword evidence="3" id="KW-1185">Reference proteome</keyword>
<sequence length="112" mass="12697">MHPTEGKVFVLLVSGKVKEGQGPTLASCFQKLATYVEANEPGCLSYQLSFSDKDPDAFIIFERYTTAQYLEDTHWKSEPFAQFRKDLEAAGVEWVEKSVTRFYENGPGYMAK</sequence>
<proteinExistence type="predicted"/>
<organism evidence="2 3">
    <name type="scientific">Chlamydomonas reinhardtii</name>
    <name type="common">Chlamydomonas smithii</name>
    <dbReference type="NCBI Taxonomy" id="3055"/>
    <lineage>
        <taxon>Eukaryota</taxon>
        <taxon>Viridiplantae</taxon>
        <taxon>Chlorophyta</taxon>
        <taxon>core chlorophytes</taxon>
        <taxon>Chlorophyceae</taxon>
        <taxon>CS clade</taxon>
        <taxon>Chlamydomonadales</taxon>
        <taxon>Chlamydomonadaceae</taxon>
        <taxon>Chlamydomonas</taxon>
    </lineage>
</organism>
<protein>
    <recommendedName>
        <fullName evidence="1">ABM domain-containing protein</fullName>
    </recommendedName>
</protein>
<dbReference type="GeneID" id="5718764"/>
<dbReference type="InParanoid" id="A0A2K3DYN5"/>
<dbReference type="AlphaFoldDB" id="A0A2K3DYN5"/>